<proteinExistence type="predicted"/>
<dbReference type="Pfam" id="PF04149">
    <property type="entry name" value="DUF397"/>
    <property type="match status" value="1"/>
</dbReference>
<feature type="domain" description="DUF397" evidence="1">
    <location>
        <begin position="13"/>
        <end position="66"/>
    </location>
</feature>
<name>A0ABW0A4R2_9ACTN</name>
<comment type="caution">
    <text evidence="2">The sequence shown here is derived from an EMBL/GenBank/DDBJ whole genome shotgun (WGS) entry which is preliminary data.</text>
</comment>
<dbReference type="RefSeq" id="WP_382045633.1">
    <property type="nucleotide sequence ID" value="NZ_JBHSKJ010000013.1"/>
</dbReference>
<accession>A0ABW0A4R2</accession>
<organism evidence="2 3">
    <name type="scientific">Streptomyces aureoversilis</name>
    <dbReference type="NCBI Taxonomy" id="67277"/>
    <lineage>
        <taxon>Bacteria</taxon>
        <taxon>Bacillati</taxon>
        <taxon>Actinomycetota</taxon>
        <taxon>Actinomycetes</taxon>
        <taxon>Kitasatosporales</taxon>
        <taxon>Streptomycetaceae</taxon>
        <taxon>Streptomyces</taxon>
    </lineage>
</organism>
<dbReference type="EMBL" id="JBHSKJ010000013">
    <property type="protein sequence ID" value="MFC5147621.1"/>
    <property type="molecule type" value="Genomic_DNA"/>
</dbReference>
<dbReference type="InterPro" id="IPR007278">
    <property type="entry name" value="DUF397"/>
</dbReference>
<keyword evidence="3" id="KW-1185">Reference proteome</keyword>
<protein>
    <submittedName>
        <fullName evidence="2">DUF397 domain-containing protein</fullName>
    </submittedName>
</protein>
<evidence type="ECO:0000259" key="1">
    <source>
        <dbReference type="Pfam" id="PF04149"/>
    </source>
</evidence>
<sequence>MSRTPPAIGTQTGWFKSSYSNGTGGECLEAAFTADGTAVIRDSKQPVGAVLAFSYAAWGGFVVGIRGGKLD</sequence>
<gene>
    <name evidence="2" type="ORF">ACFPP6_23435</name>
</gene>
<reference evidence="3" key="1">
    <citation type="journal article" date="2019" name="Int. J. Syst. Evol. Microbiol.">
        <title>The Global Catalogue of Microorganisms (GCM) 10K type strain sequencing project: providing services to taxonomists for standard genome sequencing and annotation.</title>
        <authorList>
            <consortium name="The Broad Institute Genomics Platform"/>
            <consortium name="The Broad Institute Genome Sequencing Center for Infectious Disease"/>
            <person name="Wu L."/>
            <person name="Ma J."/>
        </authorList>
    </citation>
    <scope>NUCLEOTIDE SEQUENCE [LARGE SCALE GENOMIC DNA]</scope>
    <source>
        <strain evidence="3">CGMCC 4.1641</strain>
    </source>
</reference>
<dbReference type="Proteomes" id="UP001596222">
    <property type="component" value="Unassembled WGS sequence"/>
</dbReference>
<evidence type="ECO:0000313" key="3">
    <source>
        <dbReference type="Proteomes" id="UP001596222"/>
    </source>
</evidence>
<evidence type="ECO:0000313" key="2">
    <source>
        <dbReference type="EMBL" id="MFC5147621.1"/>
    </source>
</evidence>